<dbReference type="EMBL" id="JBIASD010000005">
    <property type="protein sequence ID" value="MFF3666061.1"/>
    <property type="molecule type" value="Genomic_DNA"/>
</dbReference>
<dbReference type="InterPro" id="IPR000868">
    <property type="entry name" value="Isochorismatase-like_dom"/>
</dbReference>
<comment type="caution">
    <text evidence="2">The sequence shown here is derived from an EMBL/GenBank/DDBJ whole genome shotgun (WGS) entry which is preliminary data.</text>
</comment>
<dbReference type="Proteomes" id="UP001602013">
    <property type="component" value="Unassembled WGS sequence"/>
</dbReference>
<dbReference type="RefSeq" id="WP_387410374.1">
    <property type="nucleotide sequence ID" value="NZ_JBIASD010000005.1"/>
</dbReference>
<dbReference type="InterPro" id="IPR036380">
    <property type="entry name" value="Isochorismatase-like_sf"/>
</dbReference>
<evidence type="ECO:0000313" key="2">
    <source>
        <dbReference type="EMBL" id="MFF3666061.1"/>
    </source>
</evidence>
<dbReference type="Pfam" id="PF00857">
    <property type="entry name" value="Isochorismatase"/>
    <property type="match status" value="1"/>
</dbReference>
<dbReference type="PANTHER" id="PTHR43559">
    <property type="entry name" value="HYDROLASE YCAC-RELATED"/>
    <property type="match status" value="1"/>
</dbReference>
<sequence>MLNPASVQLVFADLQDSIVEASATNSASSIRRSVKVLNGLVAALDLPFTVSAAPRPGGPGTIEEVPEGEPYVRTGASCWDDTAWRAAVLSMSRPTLVICGVTTEMVVLRTALDALEGGMAVQVLVDACGGITRRTEEAALRQIEAAGGVVTSVAGFATDMVRDFTTPTGRQVIAALHQLI</sequence>
<feature type="domain" description="Isochorismatase-like" evidence="1">
    <location>
        <begin position="58"/>
        <end position="154"/>
    </location>
</feature>
<dbReference type="InterPro" id="IPR053152">
    <property type="entry name" value="Hydrolase_YcaC-like"/>
</dbReference>
<protein>
    <submittedName>
        <fullName evidence="2">Isochorismatase family protein</fullName>
    </submittedName>
</protein>
<dbReference type="Gene3D" id="3.40.50.850">
    <property type="entry name" value="Isochorismatase-like"/>
    <property type="match status" value="1"/>
</dbReference>
<keyword evidence="3" id="KW-1185">Reference proteome</keyword>
<organism evidence="2 3">
    <name type="scientific">Microtetraspora malaysiensis</name>
    <dbReference type="NCBI Taxonomy" id="161358"/>
    <lineage>
        <taxon>Bacteria</taxon>
        <taxon>Bacillati</taxon>
        <taxon>Actinomycetota</taxon>
        <taxon>Actinomycetes</taxon>
        <taxon>Streptosporangiales</taxon>
        <taxon>Streptosporangiaceae</taxon>
        <taxon>Microtetraspora</taxon>
    </lineage>
</organism>
<accession>A0ABW6SM59</accession>
<gene>
    <name evidence="2" type="ORF">ACFYXI_10750</name>
</gene>
<evidence type="ECO:0000259" key="1">
    <source>
        <dbReference type="Pfam" id="PF00857"/>
    </source>
</evidence>
<dbReference type="PANTHER" id="PTHR43559:SF3">
    <property type="entry name" value="HYDROLASE YCAC-RELATED"/>
    <property type="match status" value="1"/>
</dbReference>
<proteinExistence type="predicted"/>
<reference evidence="2 3" key="1">
    <citation type="submission" date="2024-10" db="EMBL/GenBank/DDBJ databases">
        <title>The Natural Products Discovery Center: Release of the First 8490 Sequenced Strains for Exploring Actinobacteria Biosynthetic Diversity.</title>
        <authorList>
            <person name="Kalkreuter E."/>
            <person name="Kautsar S.A."/>
            <person name="Yang D."/>
            <person name="Bader C.D."/>
            <person name="Teijaro C.N."/>
            <person name="Fluegel L."/>
            <person name="Davis C.M."/>
            <person name="Simpson J.R."/>
            <person name="Lauterbach L."/>
            <person name="Steele A.D."/>
            <person name="Gui C."/>
            <person name="Meng S."/>
            <person name="Li G."/>
            <person name="Viehrig K."/>
            <person name="Ye F."/>
            <person name="Su P."/>
            <person name="Kiefer A.F."/>
            <person name="Nichols A."/>
            <person name="Cepeda A.J."/>
            <person name="Yan W."/>
            <person name="Fan B."/>
            <person name="Jiang Y."/>
            <person name="Adhikari A."/>
            <person name="Zheng C.-J."/>
            <person name="Schuster L."/>
            <person name="Cowan T.M."/>
            <person name="Smanski M.J."/>
            <person name="Chevrette M.G."/>
            <person name="De Carvalho L.P.S."/>
            <person name="Shen B."/>
        </authorList>
    </citation>
    <scope>NUCLEOTIDE SEQUENCE [LARGE SCALE GENOMIC DNA]</scope>
    <source>
        <strain evidence="2 3">NPDC002173</strain>
    </source>
</reference>
<evidence type="ECO:0000313" key="3">
    <source>
        <dbReference type="Proteomes" id="UP001602013"/>
    </source>
</evidence>
<name>A0ABW6SM59_9ACTN</name>
<dbReference type="SUPFAM" id="SSF52499">
    <property type="entry name" value="Isochorismatase-like hydrolases"/>
    <property type="match status" value="1"/>
</dbReference>